<dbReference type="SUPFAM" id="SSF56112">
    <property type="entry name" value="Protein kinase-like (PK-like)"/>
    <property type="match status" value="1"/>
</dbReference>
<evidence type="ECO:0000256" key="8">
    <source>
        <dbReference type="SAM" id="MobiDB-lite"/>
    </source>
</evidence>
<keyword evidence="3" id="KW-0732">Signal</keyword>
<dbReference type="GO" id="GO:0012505">
    <property type="term" value="C:endomembrane system"/>
    <property type="evidence" value="ECO:0007669"/>
    <property type="project" value="UniProtKB-SubCell"/>
</dbReference>
<sequence>MRLLGEFRRSEGSSSPLPLALREMGGRWSLFELQLYKVLWVVLMLHLQSDECLSLNLEGLALLEFCSKVEADPYGALENWDPLANDPCNWSGVHCVDGKVEILDLKGMSLGGMLAPELGKLAHLRSLVLSKNNFSGVIPKEIGGLTMLELLDLRRNNLSGRIPVEIGEMLSLKCLLLSHNKLQDGKLSIEKLNMLSEIECSRGRSGDVATEIGRINRKVGVGQWIKFKRGFPAQSHRGKHDTDLPSFTDPYLVENAPHIVNSVRRKLLQEAHNLPAAPVKGATPQESADVPSIGTGSFQAVPENGSGKDLLAAPASSSPHTQVAPPKESNTKDNNSALSGIMGKWGYILVLPGLVLLLTITGSIFMCRSQGGEKMGPWKTGLTGQLQKALITGVPKLQRSELEAACEDFSNILNSYPDCTMFKGTLSSGVEIAVISTKIASTIDWSRRSEMRFRRKIDTLSQVNHKNFVNLIGYCKEDEPFMRMMVFEYAPNGTLFDHLHVKLFEPLDWGARMRIIMGIAYCLQYMHHELNPPVSFSNLQSNSIFLTDDYAAKIADLSMWKEFTAAAAKRNTSGDDLDLSGSPFSDPGTNIYSFGLITLEIISGKLPYSEEQGSLLNWAMEYLNDKRNIRHLVDPTLKNYKDSELDIVCEVIQECIHPDPKHRPNMKEITAKLREVLAISPDAATPRLSPLWWAELEILSMEAS</sequence>
<dbReference type="PANTHER" id="PTHR46084:SF1">
    <property type="entry name" value="PROTEIN MALE DISCOVERER 2"/>
    <property type="match status" value="1"/>
</dbReference>
<dbReference type="InterPro" id="IPR013210">
    <property type="entry name" value="LRR_N_plant-typ"/>
</dbReference>
<dbReference type="InterPro" id="IPR032675">
    <property type="entry name" value="LRR_dom_sf"/>
</dbReference>
<evidence type="ECO:0000256" key="2">
    <source>
        <dbReference type="ARBA" id="ARBA00022692"/>
    </source>
</evidence>
<dbReference type="GO" id="GO:0005524">
    <property type="term" value="F:ATP binding"/>
    <property type="evidence" value="ECO:0007669"/>
    <property type="project" value="InterPro"/>
</dbReference>
<keyword evidence="4" id="KW-0677">Repeat</keyword>
<evidence type="ECO:0000256" key="5">
    <source>
        <dbReference type="ARBA" id="ARBA00022989"/>
    </source>
</evidence>
<dbReference type="InterPro" id="IPR055414">
    <property type="entry name" value="LRR_R13L4/SHOC2-like"/>
</dbReference>
<evidence type="ECO:0000259" key="10">
    <source>
        <dbReference type="PROSITE" id="PS50011"/>
    </source>
</evidence>
<dbReference type="GO" id="GO:0004674">
    <property type="term" value="F:protein serine/threonine kinase activity"/>
    <property type="evidence" value="ECO:0007669"/>
    <property type="project" value="UniProtKB-EC"/>
</dbReference>
<dbReference type="InterPro" id="IPR001245">
    <property type="entry name" value="Ser-Thr/Tyr_kinase_cat_dom"/>
</dbReference>
<keyword evidence="11" id="KW-1185">Reference proteome</keyword>
<keyword evidence="5 9" id="KW-1133">Transmembrane helix</keyword>
<gene>
    <name evidence="12" type="primary">LOC103707329</name>
</gene>
<reference evidence="12" key="2">
    <citation type="submission" date="2025-08" db="UniProtKB">
        <authorList>
            <consortium name="RefSeq"/>
        </authorList>
    </citation>
    <scope>IDENTIFICATION</scope>
    <source>
        <tissue evidence="12">Young leaves</tissue>
    </source>
</reference>
<feature type="transmembrane region" description="Helical" evidence="9">
    <location>
        <begin position="345"/>
        <end position="367"/>
    </location>
</feature>
<protein>
    <submittedName>
        <fullName evidence="12">Protein MALE DISCOVERER 2-like isoform X1</fullName>
    </submittedName>
</protein>
<proteinExistence type="predicted"/>
<dbReference type="Gene3D" id="1.10.510.10">
    <property type="entry name" value="Transferase(Phosphotransferase) domain 1"/>
    <property type="match status" value="1"/>
</dbReference>
<reference evidence="11" key="1">
    <citation type="journal article" date="2019" name="Nat. Commun.">
        <title>Genome-wide association mapping of date palm fruit traits.</title>
        <authorList>
            <person name="Hazzouri K.M."/>
            <person name="Gros-Balthazard M."/>
            <person name="Flowers J.M."/>
            <person name="Copetti D."/>
            <person name="Lemansour A."/>
            <person name="Lebrun M."/>
            <person name="Masmoudi K."/>
            <person name="Ferrand S."/>
            <person name="Dhar M.I."/>
            <person name="Fresquez Z.A."/>
            <person name="Rosas U."/>
            <person name="Zhang J."/>
            <person name="Talag J."/>
            <person name="Lee S."/>
            <person name="Kudrna D."/>
            <person name="Powell R.F."/>
            <person name="Leitch I.J."/>
            <person name="Krueger R.R."/>
            <person name="Wing R.A."/>
            <person name="Amiri K.M.A."/>
            <person name="Purugganan M.D."/>
        </authorList>
    </citation>
    <scope>NUCLEOTIDE SEQUENCE [LARGE SCALE GENOMIC DNA]</scope>
    <source>
        <strain evidence="11">cv. Khalas</strain>
    </source>
</reference>
<dbReference type="Proteomes" id="UP000228380">
    <property type="component" value="Chromosome 8"/>
</dbReference>
<evidence type="ECO:0000256" key="4">
    <source>
        <dbReference type="ARBA" id="ARBA00022737"/>
    </source>
</evidence>
<dbReference type="GeneID" id="103707329"/>
<feature type="domain" description="Protein kinase" evidence="10">
    <location>
        <begin position="369"/>
        <end position="677"/>
    </location>
</feature>
<comment type="subcellular location">
    <subcellularLocation>
        <location evidence="7">Endomembrane system</location>
        <topology evidence="7">Single-pass type I membrane protein</topology>
    </subcellularLocation>
</comment>
<feature type="region of interest" description="Disordered" evidence="8">
    <location>
        <begin position="276"/>
        <end position="335"/>
    </location>
</feature>
<dbReference type="PROSITE" id="PS50011">
    <property type="entry name" value="PROTEIN_KINASE_DOM"/>
    <property type="match status" value="1"/>
</dbReference>
<dbReference type="SUPFAM" id="SSF52058">
    <property type="entry name" value="L domain-like"/>
    <property type="match status" value="1"/>
</dbReference>
<evidence type="ECO:0000256" key="6">
    <source>
        <dbReference type="ARBA" id="ARBA00023136"/>
    </source>
</evidence>
<dbReference type="FunFam" id="3.30.200.20:FF:000489">
    <property type="entry name" value="Inactive receptor-like serine/threonine-protein kinase"/>
    <property type="match status" value="1"/>
</dbReference>
<dbReference type="KEGG" id="pda:103707329"/>
<dbReference type="OrthoDB" id="291737at2759"/>
<evidence type="ECO:0000313" key="11">
    <source>
        <dbReference type="Proteomes" id="UP000228380"/>
    </source>
</evidence>
<dbReference type="InterPro" id="IPR000719">
    <property type="entry name" value="Prot_kinase_dom"/>
</dbReference>
<dbReference type="Gene3D" id="3.30.200.20">
    <property type="entry name" value="Phosphorylase Kinase, domain 1"/>
    <property type="match status" value="1"/>
</dbReference>
<dbReference type="PANTHER" id="PTHR46084">
    <property type="entry name" value="PROTEIN MALE DISCOVERER 2"/>
    <property type="match status" value="1"/>
</dbReference>
<dbReference type="Pfam" id="PF23598">
    <property type="entry name" value="LRR_14"/>
    <property type="match status" value="1"/>
</dbReference>
<evidence type="ECO:0000256" key="1">
    <source>
        <dbReference type="ARBA" id="ARBA00022614"/>
    </source>
</evidence>
<evidence type="ECO:0000256" key="9">
    <source>
        <dbReference type="SAM" id="Phobius"/>
    </source>
</evidence>
<evidence type="ECO:0000256" key="7">
    <source>
        <dbReference type="ARBA" id="ARBA00046288"/>
    </source>
</evidence>
<dbReference type="InterPro" id="IPR011009">
    <property type="entry name" value="Kinase-like_dom_sf"/>
</dbReference>
<keyword evidence="1" id="KW-0433">Leucine-rich repeat</keyword>
<dbReference type="Pfam" id="PF07714">
    <property type="entry name" value="PK_Tyr_Ser-Thr"/>
    <property type="match status" value="1"/>
</dbReference>
<dbReference type="AlphaFoldDB" id="A0A8B7C1Z5"/>
<dbReference type="Gene3D" id="3.80.10.10">
    <property type="entry name" value="Ribonuclease Inhibitor"/>
    <property type="match status" value="1"/>
</dbReference>
<evidence type="ECO:0000256" key="3">
    <source>
        <dbReference type="ARBA" id="ARBA00022729"/>
    </source>
</evidence>
<keyword evidence="2 9" id="KW-0812">Transmembrane</keyword>
<organism evidence="11 12">
    <name type="scientific">Phoenix dactylifera</name>
    <name type="common">Date palm</name>
    <dbReference type="NCBI Taxonomy" id="42345"/>
    <lineage>
        <taxon>Eukaryota</taxon>
        <taxon>Viridiplantae</taxon>
        <taxon>Streptophyta</taxon>
        <taxon>Embryophyta</taxon>
        <taxon>Tracheophyta</taxon>
        <taxon>Spermatophyta</taxon>
        <taxon>Magnoliopsida</taxon>
        <taxon>Liliopsida</taxon>
        <taxon>Arecaceae</taxon>
        <taxon>Coryphoideae</taxon>
        <taxon>Phoeniceae</taxon>
        <taxon>Phoenix</taxon>
    </lineage>
</organism>
<dbReference type="FunFam" id="3.80.10.10:FF:000400">
    <property type="entry name" value="Nuclear pore complex protein NUP107"/>
    <property type="match status" value="1"/>
</dbReference>
<keyword evidence="6 9" id="KW-0472">Membrane</keyword>
<dbReference type="Pfam" id="PF08263">
    <property type="entry name" value="LRRNT_2"/>
    <property type="match status" value="1"/>
</dbReference>
<accession>A0A8B7C1Z5</accession>
<name>A0A8B7C1Z5_PHODC</name>
<dbReference type="RefSeq" id="XP_008789989.3">
    <property type="nucleotide sequence ID" value="XM_008791767.4"/>
</dbReference>
<evidence type="ECO:0000313" key="12">
    <source>
        <dbReference type="RefSeq" id="XP_008789989.3"/>
    </source>
</evidence>